<keyword evidence="3" id="KW-1185">Reference proteome</keyword>
<evidence type="ECO:0000313" key="3">
    <source>
        <dbReference type="Proteomes" id="UP000478052"/>
    </source>
</evidence>
<dbReference type="InterPro" id="IPR048365">
    <property type="entry name" value="TNP-like_RNaseH_N"/>
</dbReference>
<protein>
    <recommendedName>
        <fullName evidence="1">Transposable element P transposase-like RNase H domain-containing protein</fullName>
    </recommendedName>
</protein>
<organism evidence="2 3">
    <name type="scientific">Aphis craccivora</name>
    <name type="common">Cowpea aphid</name>
    <dbReference type="NCBI Taxonomy" id="307492"/>
    <lineage>
        <taxon>Eukaryota</taxon>
        <taxon>Metazoa</taxon>
        <taxon>Ecdysozoa</taxon>
        <taxon>Arthropoda</taxon>
        <taxon>Hexapoda</taxon>
        <taxon>Insecta</taxon>
        <taxon>Pterygota</taxon>
        <taxon>Neoptera</taxon>
        <taxon>Paraneoptera</taxon>
        <taxon>Hemiptera</taxon>
        <taxon>Sternorrhyncha</taxon>
        <taxon>Aphidomorpha</taxon>
        <taxon>Aphidoidea</taxon>
        <taxon>Aphididae</taxon>
        <taxon>Aphidini</taxon>
        <taxon>Aphis</taxon>
        <taxon>Aphis</taxon>
    </lineage>
</organism>
<proteinExistence type="predicted"/>
<evidence type="ECO:0000313" key="2">
    <source>
        <dbReference type="EMBL" id="KAF0720868.1"/>
    </source>
</evidence>
<name>A0A6G0W282_APHCR</name>
<feature type="domain" description="Transposable element P transposase-like RNase H" evidence="1">
    <location>
        <begin position="2"/>
        <end position="53"/>
    </location>
</feature>
<dbReference type="Proteomes" id="UP000478052">
    <property type="component" value="Unassembled WGS sequence"/>
</dbReference>
<dbReference type="EMBL" id="VUJU01009387">
    <property type="protein sequence ID" value="KAF0720868.1"/>
    <property type="molecule type" value="Genomic_DNA"/>
</dbReference>
<comment type="caution">
    <text evidence="2">The sequence shown here is derived from an EMBL/GenBank/DDBJ whole genome shotgun (WGS) entry which is preliminary data.</text>
</comment>
<reference evidence="2 3" key="1">
    <citation type="submission" date="2019-08" db="EMBL/GenBank/DDBJ databases">
        <title>Whole genome of Aphis craccivora.</title>
        <authorList>
            <person name="Voronova N.V."/>
            <person name="Shulinski R.S."/>
            <person name="Bandarenka Y.V."/>
            <person name="Zhorov D.G."/>
            <person name="Warner D."/>
        </authorList>
    </citation>
    <scope>NUCLEOTIDE SEQUENCE [LARGE SCALE GENOMIC DNA]</scope>
    <source>
        <strain evidence="2">180601</strain>
        <tissue evidence="2">Whole Body</tissue>
    </source>
</reference>
<sequence>MSNSEKHGMLVFDEISLKESISVNTNTLTYQGFEDFGNDVRYEKSDNKRNHGLFVWKLLSALSLLEYLQHMDMSKFFKISNTNYIIHLIFGTVLA</sequence>
<gene>
    <name evidence="2" type="ORF">FWK35_00020187</name>
</gene>
<evidence type="ECO:0000259" key="1">
    <source>
        <dbReference type="Pfam" id="PF21787"/>
    </source>
</evidence>
<dbReference type="Pfam" id="PF21787">
    <property type="entry name" value="TNP-like_RNaseH_N"/>
    <property type="match status" value="1"/>
</dbReference>
<accession>A0A6G0W282</accession>
<dbReference type="AlphaFoldDB" id="A0A6G0W282"/>